<dbReference type="Gene3D" id="3.30.565.10">
    <property type="entry name" value="Histidine kinase-like ATPase, C-terminal domain"/>
    <property type="match status" value="1"/>
</dbReference>
<accession>A0A443IJY9</accession>
<sequence>MRKVVRNGSRQTAVGNNDAASSIDFYDYFSATDRVQLSFVFYNRNSSFDQHYECETPNLFHHCSTGRDCFMGSFLEPVGIELRLLSGFGDRFGSGLLGMKERLFLIEGKLEMETGETKGTKITIIVPKVKKPAIKKEGIQENRHCGRSGNASIRGQPVVGPGRRY</sequence>
<dbReference type="AlphaFoldDB" id="A0A443IJY9"/>
<evidence type="ECO:0000313" key="3">
    <source>
        <dbReference type="Proteomes" id="UP000273811"/>
    </source>
</evidence>
<name>A0A443IJY9_9BACI</name>
<dbReference type="InterPro" id="IPR036890">
    <property type="entry name" value="HATPase_C_sf"/>
</dbReference>
<evidence type="ECO:0000256" key="1">
    <source>
        <dbReference type="SAM" id="MobiDB-lite"/>
    </source>
</evidence>
<dbReference type="EMBL" id="QYTU02000050">
    <property type="protein sequence ID" value="RWR04951.1"/>
    <property type="molecule type" value="Genomic_DNA"/>
</dbReference>
<evidence type="ECO:0000313" key="2">
    <source>
        <dbReference type="EMBL" id="RWR04951.1"/>
    </source>
</evidence>
<protein>
    <submittedName>
        <fullName evidence="2">Uncharacterized protein</fullName>
    </submittedName>
</protein>
<keyword evidence="3" id="KW-1185">Reference proteome</keyword>
<organism evidence="2 3">
    <name type="scientific">Siminovitchia fortis</name>
    <dbReference type="NCBI Taxonomy" id="254758"/>
    <lineage>
        <taxon>Bacteria</taxon>
        <taxon>Bacillati</taxon>
        <taxon>Bacillota</taxon>
        <taxon>Bacilli</taxon>
        <taxon>Bacillales</taxon>
        <taxon>Bacillaceae</taxon>
        <taxon>Siminovitchia</taxon>
    </lineage>
</organism>
<gene>
    <name evidence="2" type="ORF">D4N35_016150</name>
</gene>
<reference evidence="2" key="1">
    <citation type="submission" date="2018-12" db="EMBL/GenBank/DDBJ databases">
        <authorList>
            <person name="Sun L."/>
            <person name="Chen Z."/>
        </authorList>
    </citation>
    <scope>NUCLEOTIDE SEQUENCE [LARGE SCALE GENOMIC DNA]</scope>
    <source>
        <strain evidence="2">DSM 16012</strain>
    </source>
</reference>
<feature type="region of interest" description="Disordered" evidence="1">
    <location>
        <begin position="144"/>
        <end position="165"/>
    </location>
</feature>
<dbReference type="Proteomes" id="UP000273811">
    <property type="component" value="Unassembled WGS sequence"/>
</dbReference>
<comment type="caution">
    <text evidence="2">The sequence shown here is derived from an EMBL/GenBank/DDBJ whole genome shotgun (WGS) entry which is preliminary data.</text>
</comment>
<proteinExistence type="predicted"/>